<reference evidence="3" key="1">
    <citation type="journal article" date="2012" name="Science">
        <title>The Paleozoic origin of enzymatic lignin decomposition reconstructed from 31 fungal genomes.</title>
        <authorList>
            <person name="Floudas D."/>
            <person name="Binder M."/>
            <person name="Riley R."/>
            <person name="Barry K."/>
            <person name="Blanchette R.A."/>
            <person name="Henrissat B."/>
            <person name="Martinez A.T."/>
            <person name="Otillar R."/>
            <person name="Spatafora J.W."/>
            <person name="Yadav J.S."/>
            <person name="Aerts A."/>
            <person name="Benoit I."/>
            <person name="Boyd A."/>
            <person name="Carlson A."/>
            <person name="Copeland A."/>
            <person name="Coutinho P.M."/>
            <person name="de Vries R.P."/>
            <person name="Ferreira P."/>
            <person name="Findley K."/>
            <person name="Foster B."/>
            <person name="Gaskell J."/>
            <person name="Glotzer D."/>
            <person name="Gorecki P."/>
            <person name="Heitman J."/>
            <person name="Hesse C."/>
            <person name="Hori C."/>
            <person name="Igarashi K."/>
            <person name="Jurgens J.A."/>
            <person name="Kallen N."/>
            <person name="Kersten P."/>
            <person name="Kohler A."/>
            <person name="Kuees U."/>
            <person name="Kumar T.K.A."/>
            <person name="Kuo A."/>
            <person name="LaButti K."/>
            <person name="Larrondo L.F."/>
            <person name="Lindquist E."/>
            <person name="Ling A."/>
            <person name="Lombard V."/>
            <person name="Lucas S."/>
            <person name="Lundell T."/>
            <person name="Martin R."/>
            <person name="McLaughlin D.J."/>
            <person name="Morgenstern I."/>
            <person name="Morin E."/>
            <person name="Murat C."/>
            <person name="Nagy L.G."/>
            <person name="Nolan M."/>
            <person name="Ohm R.A."/>
            <person name="Patyshakuliyeva A."/>
            <person name="Rokas A."/>
            <person name="Ruiz-Duenas F.J."/>
            <person name="Sabat G."/>
            <person name="Salamov A."/>
            <person name="Samejima M."/>
            <person name="Schmutz J."/>
            <person name="Slot J.C."/>
            <person name="St John F."/>
            <person name="Stenlid J."/>
            <person name="Sun H."/>
            <person name="Sun S."/>
            <person name="Syed K."/>
            <person name="Tsang A."/>
            <person name="Wiebenga A."/>
            <person name="Young D."/>
            <person name="Pisabarro A."/>
            <person name="Eastwood D.C."/>
            <person name="Martin F."/>
            <person name="Cullen D."/>
            <person name="Grigoriev I.V."/>
            <person name="Hibbett D.S."/>
        </authorList>
    </citation>
    <scope>NUCLEOTIDE SEQUENCE [LARGE SCALE GENOMIC DNA]</scope>
    <source>
        <strain evidence="3">RWD-64-598 SS2</strain>
    </source>
</reference>
<dbReference type="AlphaFoldDB" id="A0A5M3MV59"/>
<dbReference type="Proteomes" id="UP000053558">
    <property type="component" value="Unassembled WGS sequence"/>
</dbReference>
<sequence>MLSPTQDDLPPLPRFSRRTMKAHGPRPCSWASNRSSLKPDLEHESQWPTPVDWCPRLSRMSTSSSLSSRYSESTQSHRSSCSLDPPPYYSVAQERRQSKAEKPKGPRRLPTPPDSPARRTSFVRPLPPLPPLSVNVSLNAMEGREALSPSEPASLPLPHPSPEPPSPSDDIIDWDLIYEALGCA</sequence>
<evidence type="ECO:0000313" key="3">
    <source>
        <dbReference type="Proteomes" id="UP000053558"/>
    </source>
</evidence>
<evidence type="ECO:0000256" key="1">
    <source>
        <dbReference type="SAM" id="MobiDB-lite"/>
    </source>
</evidence>
<dbReference type="RefSeq" id="XP_007768130.1">
    <property type="nucleotide sequence ID" value="XM_007769940.1"/>
</dbReference>
<feature type="region of interest" description="Disordered" evidence="1">
    <location>
        <begin position="1"/>
        <end position="171"/>
    </location>
</feature>
<keyword evidence="3" id="KW-1185">Reference proteome</keyword>
<evidence type="ECO:0000313" key="2">
    <source>
        <dbReference type="EMBL" id="EIW82481.1"/>
    </source>
</evidence>
<accession>A0A5M3MV59</accession>
<protein>
    <submittedName>
        <fullName evidence="2">Uncharacterized protein</fullName>
    </submittedName>
</protein>
<feature type="compositionally biased region" description="Pro residues" evidence="1">
    <location>
        <begin position="155"/>
        <end position="167"/>
    </location>
</feature>
<feature type="compositionally biased region" description="Basic residues" evidence="1">
    <location>
        <begin position="15"/>
        <end position="24"/>
    </location>
</feature>
<feature type="compositionally biased region" description="Basic and acidic residues" evidence="1">
    <location>
        <begin position="93"/>
        <end position="104"/>
    </location>
</feature>
<organism evidence="2 3">
    <name type="scientific">Coniophora puteana (strain RWD-64-598)</name>
    <name type="common">Brown rot fungus</name>
    <dbReference type="NCBI Taxonomy" id="741705"/>
    <lineage>
        <taxon>Eukaryota</taxon>
        <taxon>Fungi</taxon>
        <taxon>Dikarya</taxon>
        <taxon>Basidiomycota</taxon>
        <taxon>Agaricomycotina</taxon>
        <taxon>Agaricomycetes</taxon>
        <taxon>Agaricomycetidae</taxon>
        <taxon>Boletales</taxon>
        <taxon>Coniophorineae</taxon>
        <taxon>Coniophoraceae</taxon>
        <taxon>Coniophora</taxon>
    </lineage>
</organism>
<dbReference type="GeneID" id="19205242"/>
<feature type="compositionally biased region" description="Low complexity" evidence="1">
    <location>
        <begin position="57"/>
        <end position="76"/>
    </location>
</feature>
<gene>
    <name evidence="2" type="ORF">CONPUDRAFT_165067</name>
</gene>
<comment type="caution">
    <text evidence="2">The sequence shown here is derived from an EMBL/GenBank/DDBJ whole genome shotgun (WGS) entry which is preliminary data.</text>
</comment>
<dbReference type="EMBL" id="JH711577">
    <property type="protein sequence ID" value="EIW82481.1"/>
    <property type="molecule type" value="Genomic_DNA"/>
</dbReference>
<dbReference type="KEGG" id="cput:CONPUDRAFT_165067"/>
<dbReference type="OrthoDB" id="2688723at2759"/>
<name>A0A5M3MV59_CONPW</name>
<proteinExistence type="predicted"/>